<dbReference type="Proteomes" id="UP000593565">
    <property type="component" value="Unassembled WGS sequence"/>
</dbReference>
<evidence type="ECO:0000313" key="2">
    <source>
        <dbReference type="EMBL" id="KAF4091177.1"/>
    </source>
</evidence>
<dbReference type="InterPro" id="IPR028278">
    <property type="entry name" value="MRI"/>
</dbReference>
<evidence type="ECO:0000313" key="3">
    <source>
        <dbReference type="Proteomes" id="UP000593565"/>
    </source>
</evidence>
<dbReference type="GO" id="GO:0006303">
    <property type="term" value="P:double-strand break repair via nonhomologous end joining"/>
    <property type="evidence" value="ECO:0007669"/>
    <property type="project" value="TreeGrafter"/>
</dbReference>
<gene>
    <name evidence="2" type="ORF">AMELA_G00033940</name>
</gene>
<sequence length="167" mass="19243">MSVKRNLPGWMIVASDHKSGKEERIRESLKRKPEVDTKKCVRKKCTKRMMYWMNERELVETALSVLSRDKGETAGEDRRAPLTTEMTVIPETDHEETTDSEVSEPAVDIVHQETVPYNECLEARRCSSVSERSDEQGLVSSVVLEKEDESEEQNHEALQVLREIFFS</sequence>
<protein>
    <submittedName>
        <fullName evidence="2">Uncharacterized protein</fullName>
    </submittedName>
</protein>
<accession>A0A7J6B9R8</accession>
<dbReference type="GO" id="GO:0005634">
    <property type="term" value="C:nucleus"/>
    <property type="evidence" value="ECO:0007669"/>
    <property type="project" value="TreeGrafter"/>
</dbReference>
<keyword evidence="3" id="KW-1185">Reference proteome</keyword>
<evidence type="ECO:0000256" key="1">
    <source>
        <dbReference type="SAM" id="MobiDB-lite"/>
    </source>
</evidence>
<dbReference type="AlphaFoldDB" id="A0A7J6B9R8"/>
<dbReference type="PANTHER" id="PTHR14566">
    <property type="entry name" value="CELL CYCLE REGULATOR OF NON-HOMOLOGOUS END JOINING"/>
    <property type="match status" value="1"/>
</dbReference>
<feature type="region of interest" description="Disordered" evidence="1">
    <location>
        <begin position="69"/>
        <end position="106"/>
    </location>
</feature>
<reference evidence="2 3" key="1">
    <citation type="submission" date="2020-02" db="EMBL/GenBank/DDBJ databases">
        <title>A chromosome-scale genome assembly of the black bullhead catfish (Ameiurus melas).</title>
        <authorList>
            <person name="Wen M."/>
            <person name="Zham M."/>
            <person name="Cabau C."/>
            <person name="Klopp C."/>
            <person name="Donnadieu C."/>
            <person name="Roques C."/>
            <person name="Bouchez O."/>
            <person name="Lampietro C."/>
            <person name="Jouanno E."/>
            <person name="Herpin A."/>
            <person name="Louis A."/>
            <person name="Berthelot C."/>
            <person name="Parey E."/>
            <person name="Roest-Crollius H."/>
            <person name="Braasch I."/>
            <person name="Postlethwait J."/>
            <person name="Robinson-Rechavi M."/>
            <person name="Echchiki A."/>
            <person name="Begum T."/>
            <person name="Montfort J."/>
            <person name="Schartl M."/>
            <person name="Bobe J."/>
            <person name="Guiguen Y."/>
        </authorList>
    </citation>
    <scope>NUCLEOTIDE SEQUENCE [LARGE SCALE GENOMIC DNA]</scope>
    <source>
        <strain evidence="2">M_S1</strain>
        <tissue evidence="2">Blood</tissue>
    </source>
</reference>
<name>A0A7J6B9R8_AMEME</name>
<dbReference type="GO" id="GO:0005737">
    <property type="term" value="C:cytoplasm"/>
    <property type="evidence" value="ECO:0007669"/>
    <property type="project" value="TreeGrafter"/>
</dbReference>
<feature type="compositionally biased region" description="Basic and acidic residues" evidence="1">
    <location>
        <begin position="69"/>
        <end position="80"/>
    </location>
</feature>
<dbReference type="EMBL" id="JAAGNN010000003">
    <property type="protein sequence ID" value="KAF4091177.1"/>
    <property type="molecule type" value="Genomic_DNA"/>
</dbReference>
<dbReference type="GO" id="GO:2001033">
    <property type="term" value="P:negative regulation of double-strand break repair via nonhomologous end joining"/>
    <property type="evidence" value="ECO:0007669"/>
    <property type="project" value="InterPro"/>
</dbReference>
<dbReference type="PANTHER" id="PTHR14566:SF0">
    <property type="entry name" value="CELL CYCLE REGULATOR OF NON-HOMOLOGOUS END JOINING"/>
    <property type="match status" value="1"/>
</dbReference>
<comment type="caution">
    <text evidence="2">The sequence shown here is derived from an EMBL/GenBank/DDBJ whole genome shotgun (WGS) entry which is preliminary data.</text>
</comment>
<organism evidence="2 3">
    <name type="scientific">Ameiurus melas</name>
    <name type="common">Black bullhead</name>
    <name type="synonym">Silurus melas</name>
    <dbReference type="NCBI Taxonomy" id="219545"/>
    <lineage>
        <taxon>Eukaryota</taxon>
        <taxon>Metazoa</taxon>
        <taxon>Chordata</taxon>
        <taxon>Craniata</taxon>
        <taxon>Vertebrata</taxon>
        <taxon>Euteleostomi</taxon>
        <taxon>Actinopterygii</taxon>
        <taxon>Neopterygii</taxon>
        <taxon>Teleostei</taxon>
        <taxon>Ostariophysi</taxon>
        <taxon>Siluriformes</taxon>
        <taxon>Ictaluridae</taxon>
        <taxon>Ameiurus</taxon>
    </lineage>
</organism>
<proteinExistence type="predicted"/>